<feature type="transmembrane region" description="Helical" evidence="7">
    <location>
        <begin position="100"/>
        <end position="119"/>
    </location>
</feature>
<dbReference type="AlphaFoldDB" id="A0A7J6MCV0"/>
<feature type="transmembrane region" description="Helical" evidence="7">
    <location>
        <begin position="731"/>
        <end position="753"/>
    </location>
</feature>
<evidence type="ECO:0000256" key="2">
    <source>
        <dbReference type="ARBA" id="ARBA00022692"/>
    </source>
</evidence>
<feature type="transmembrane region" description="Helical" evidence="7">
    <location>
        <begin position="705"/>
        <end position="725"/>
    </location>
</feature>
<evidence type="ECO:0000256" key="6">
    <source>
        <dbReference type="SAM" id="MobiDB-lite"/>
    </source>
</evidence>
<feature type="transmembrane region" description="Helical" evidence="7">
    <location>
        <begin position="915"/>
        <end position="938"/>
    </location>
</feature>
<feature type="transmembrane region" description="Helical" evidence="7">
    <location>
        <begin position="71"/>
        <end position="88"/>
    </location>
</feature>
<comment type="subcellular location">
    <subcellularLocation>
        <location evidence="1">Membrane</location>
        <topology evidence="1">Multi-pass membrane protein</topology>
    </subcellularLocation>
</comment>
<sequence length="939" mass="102454">MFSGLTLGFLSLDKVGLEIVKGSANAKQAKYAKRIIPIRKDGNLLLCTLLLGNVAVNSLLSILLADITGGLFGFIISTAVILLFGEIFPQALCSRYSLKIGGAAVPVVRVCIVLLYPIAKPIALTLDCILGRDVGTIHSRSELLKLLAIHVEEKALDDETGKVMQGALKTLHEMKVSQIMTPVEDVFMLPIEGVLDYKTVTQIFQCGFSRIPVYRGTMNNIVGVLFTKDLILVDPDDATPLAAFLQIFARSLEVLDENQSVSSAFRRFRAGGSHMGLVRRVPADSSGRASSELTLKGSSPLVRKFESIGTLSTHAASMTGGRDDPGLELVGVLTLEDIVEEIIQEEIIDETDVYVDVDNRVEVPGDRSGLNEQRLRMLNAQLLEEPLTADETRAIALHLIHNQPALSKELDQKSVEWLLENAEVRTYNNQHRTKVRVADSTAAIRTESSLSERDTHPPTTTADAGSSSPRTLETDNAWIYRRGVETDMCCIVLTGRLAVLAGQDQFRSESGAFSVLAIEALLHEHYSPDFSARVGSEKVRCINIRRSLYNDALHFKNTGYLPAPSSSIGPANLLLPCKIGRSAFPVAQGVSRSGRAQPRQIQARIEQRILLSQQFIQKRSSERNMMSPDARQLRRSNSAFNVGDREKGRDDDVEGDTICAAFDYWKALFPNTNVEFPITCIYQAGAVLTVAALSMGRTFKFKQRIYGAFVGQFMGLLVVLVSRWISLGEAALYTSLMILVFDRLFLSIVTAFADSSLLALNSQYSPKMQEAMQIGVGLSTFVSVMYRDTTKLMAASVADATSIYFGAALATVITAIPCVTFTSLDHDHWFQTILLTVYTAADVIGRFSVRFRGPLNYSNIWITAVFLALLVPILILCASGIISNDWVSLCSVLVFGLANGLTADELEATGRFSAVSLNLGLCMGGFLAMGIGLCMGIAA</sequence>
<dbReference type="Proteomes" id="UP000591131">
    <property type="component" value="Unassembled WGS sequence"/>
</dbReference>
<dbReference type="Pfam" id="PF01595">
    <property type="entry name" value="CNNM"/>
    <property type="match status" value="1"/>
</dbReference>
<dbReference type="InterPro" id="IPR044751">
    <property type="entry name" value="Ion_transp-like_CBS"/>
</dbReference>
<keyword evidence="3 5" id="KW-1133">Transmembrane helix</keyword>
<feature type="transmembrane region" description="Helical" evidence="7">
    <location>
        <begin position="861"/>
        <end position="882"/>
    </location>
</feature>
<keyword evidence="2 5" id="KW-0812">Transmembrane</keyword>
<feature type="compositionally biased region" description="Polar residues" evidence="6">
    <location>
        <begin position="457"/>
        <end position="471"/>
    </location>
</feature>
<reference evidence="9 10" key="1">
    <citation type="submission" date="2020-04" db="EMBL/GenBank/DDBJ databases">
        <title>Perkinsus chesapeaki whole genome sequence.</title>
        <authorList>
            <person name="Bogema D.R."/>
        </authorList>
    </citation>
    <scope>NUCLEOTIDE SEQUENCE [LARGE SCALE GENOMIC DNA]</scope>
    <source>
        <strain evidence="9">ATCC PRA-425</strain>
    </source>
</reference>
<evidence type="ECO:0000259" key="8">
    <source>
        <dbReference type="PROSITE" id="PS51846"/>
    </source>
</evidence>
<dbReference type="OrthoDB" id="5353557at2759"/>
<evidence type="ECO:0000256" key="5">
    <source>
        <dbReference type="PROSITE-ProRule" id="PRU01193"/>
    </source>
</evidence>
<accession>A0A7J6MCV0</accession>
<dbReference type="PROSITE" id="PS51846">
    <property type="entry name" value="CNNM"/>
    <property type="match status" value="1"/>
</dbReference>
<dbReference type="InterPro" id="IPR046342">
    <property type="entry name" value="CBS_dom_sf"/>
</dbReference>
<evidence type="ECO:0000313" key="9">
    <source>
        <dbReference type="EMBL" id="KAF4669399.1"/>
    </source>
</evidence>
<dbReference type="PANTHER" id="PTHR12064:SF94">
    <property type="entry name" value="UNEXTENDED PROTEIN"/>
    <property type="match status" value="1"/>
</dbReference>
<feature type="domain" description="CNNM transmembrane" evidence="8">
    <location>
        <begin position="1"/>
        <end position="160"/>
    </location>
</feature>
<dbReference type="InterPro" id="IPR045095">
    <property type="entry name" value="ACDP"/>
</dbReference>
<name>A0A7J6MCV0_PERCH</name>
<dbReference type="EMBL" id="JAAPAO010000171">
    <property type="protein sequence ID" value="KAF4669399.1"/>
    <property type="molecule type" value="Genomic_DNA"/>
</dbReference>
<organism evidence="9 10">
    <name type="scientific">Perkinsus chesapeaki</name>
    <name type="common">Clam parasite</name>
    <name type="synonym">Perkinsus andrewsi</name>
    <dbReference type="NCBI Taxonomy" id="330153"/>
    <lineage>
        <taxon>Eukaryota</taxon>
        <taxon>Sar</taxon>
        <taxon>Alveolata</taxon>
        <taxon>Perkinsozoa</taxon>
        <taxon>Perkinsea</taxon>
        <taxon>Perkinsida</taxon>
        <taxon>Perkinsidae</taxon>
        <taxon>Perkinsus</taxon>
    </lineage>
</organism>
<proteinExistence type="predicted"/>
<feature type="transmembrane region" description="Helical" evidence="7">
    <location>
        <begin position="803"/>
        <end position="823"/>
    </location>
</feature>
<protein>
    <submittedName>
        <fullName evidence="9">Metal transporter cnnm2</fullName>
    </submittedName>
</protein>
<dbReference type="InterPro" id="IPR002550">
    <property type="entry name" value="CNNM"/>
</dbReference>
<evidence type="ECO:0000256" key="4">
    <source>
        <dbReference type="ARBA" id="ARBA00023136"/>
    </source>
</evidence>
<dbReference type="PANTHER" id="PTHR12064">
    <property type="entry name" value="METAL TRANSPORTER CNNM"/>
    <property type="match status" value="1"/>
</dbReference>
<feature type="transmembrane region" description="Helical" evidence="7">
    <location>
        <begin position="829"/>
        <end position="849"/>
    </location>
</feature>
<feature type="transmembrane region" description="Helical" evidence="7">
    <location>
        <begin position="676"/>
        <end position="693"/>
    </location>
</feature>
<dbReference type="CDD" id="cd04590">
    <property type="entry name" value="CBS_pair_CorC_HlyC_assoc"/>
    <property type="match status" value="1"/>
</dbReference>
<gene>
    <name evidence="9" type="primary">CNNM2</name>
    <name evidence="9" type="ORF">FOL47_002559</name>
</gene>
<evidence type="ECO:0000313" key="10">
    <source>
        <dbReference type="Proteomes" id="UP000591131"/>
    </source>
</evidence>
<keyword evidence="4 5" id="KW-0472">Membrane</keyword>
<evidence type="ECO:0000256" key="7">
    <source>
        <dbReference type="SAM" id="Phobius"/>
    </source>
</evidence>
<dbReference type="Gene3D" id="3.10.580.10">
    <property type="entry name" value="CBS-domain"/>
    <property type="match status" value="1"/>
</dbReference>
<keyword evidence="10" id="KW-1185">Reference proteome</keyword>
<feature type="region of interest" description="Disordered" evidence="6">
    <location>
        <begin position="443"/>
        <end position="471"/>
    </location>
</feature>
<comment type="caution">
    <text evidence="9">The sequence shown here is derived from an EMBL/GenBank/DDBJ whole genome shotgun (WGS) entry which is preliminary data.</text>
</comment>
<evidence type="ECO:0000256" key="1">
    <source>
        <dbReference type="ARBA" id="ARBA00004141"/>
    </source>
</evidence>
<evidence type="ECO:0000256" key="3">
    <source>
        <dbReference type="ARBA" id="ARBA00022989"/>
    </source>
</evidence>
<dbReference type="GO" id="GO:0016020">
    <property type="term" value="C:membrane"/>
    <property type="evidence" value="ECO:0007669"/>
    <property type="project" value="UniProtKB-SubCell"/>
</dbReference>
<dbReference type="GO" id="GO:0010960">
    <property type="term" value="P:magnesium ion homeostasis"/>
    <property type="evidence" value="ECO:0007669"/>
    <property type="project" value="InterPro"/>
</dbReference>
<dbReference type="SUPFAM" id="SSF54631">
    <property type="entry name" value="CBS-domain pair"/>
    <property type="match status" value="1"/>
</dbReference>